<feature type="transmembrane region" description="Helical" evidence="2">
    <location>
        <begin position="68"/>
        <end position="90"/>
    </location>
</feature>
<feature type="compositionally biased region" description="Basic and acidic residues" evidence="1">
    <location>
        <begin position="399"/>
        <end position="419"/>
    </location>
</feature>
<keyword evidence="2" id="KW-0472">Membrane</keyword>
<evidence type="ECO:0000256" key="1">
    <source>
        <dbReference type="SAM" id="MobiDB-lite"/>
    </source>
</evidence>
<reference evidence="3 4" key="1">
    <citation type="submission" date="2023-10" db="EMBL/GenBank/DDBJ databases">
        <title>complete genome sequence of Corynebacterium pseudokroppenstedtii P15-C1.</title>
        <authorList>
            <person name="Bruggemann H."/>
            <person name="Poehlein A."/>
        </authorList>
    </citation>
    <scope>NUCLEOTIDE SEQUENCE [LARGE SCALE GENOMIC DNA]</scope>
    <source>
        <strain evidence="3 4">P15_C1</strain>
    </source>
</reference>
<dbReference type="EMBL" id="CP137757">
    <property type="protein sequence ID" value="WPF24524.1"/>
    <property type="molecule type" value="Genomic_DNA"/>
</dbReference>
<evidence type="ECO:0000313" key="3">
    <source>
        <dbReference type="EMBL" id="WPF24524.1"/>
    </source>
</evidence>
<dbReference type="Proteomes" id="UP001174314">
    <property type="component" value="Chromosome"/>
</dbReference>
<keyword evidence="4" id="KW-1185">Reference proteome</keyword>
<protein>
    <submittedName>
        <fullName evidence="3">Low temperature requirement protein A</fullName>
    </submittedName>
</protein>
<feature type="region of interest" description="Disordered" evidence="1">
    <location>
        <begin position="395"/>
        <end position="419"/>
    </location>
</feature>
<sequence length="419" mass="46089">MSSSDVRTQDTRRPRFFLTPMRPRDPEQPHRAATVLELFFDLVFVVAVSTAGVQLHHALTEGHAGKGIGLYLMVFFTIWWAWMNFTWFATSFDSDDWLYRLSTFVQMAGVLVLTRGIGDVFEDRDFSIMVIGYVIMRVAMGAQWLRASRAKGQEGRSALTYAIGILSAQVLWVISAVVTSGRIPLWIFVVFVIVELSVPLVAEVTGGTPWHREHIAERYGLFTMIVLGESLLGSANAIIEALDEGEHIGQLIDVSIMTIVISAGIWWIYFYPRHTERLSNSSILLSVRWGYAHYLIFASAGAFSAGIEALVDYVTGSSELSYVAVSLAVTVPVAVFILAIWAVAYPGTPRLVRTVIPIGAVVTVASTWVPVPVAGVAVVIVAMVVVLVCNPVDGDDDTEHEHEADERAAGEQEVDEVRS</sequence>
<proteinExistence type="predicted"/>
<dbReference type="Pfam" id="PF06772">
    <property type="entry name" value="LtrA"/>
    <property type="match status" value="1"/>
</dbReference>
<dbReference type="PANTHER" id="PTHR36840:SF1">
    <property type="entry name" value="BLL5714 PROTEIN"/>
    <property type="match status" value="1"/>
</dbReference>
<gene>
    <name evidence="3" type="ORF">Q0N40_08275</name>
</gene>
<keyword evidence="2" id="KW-0812">Transmembrane</keyword>
<dbReference type="AlphaFoldDB" id="A0AAU0PW61"/>
<feature type="transmembrane region" description="Helical" evidence="2">
    <location>
        <begin position="126"/>
        <end position="146"/>
    </location>
</feature>
<feature type="transmembrane region" description="Helical" evidence="2">
    <location>
        <begin position="158"/>
        <end position="179"/>
    </location>
</feature>
<feature type="transmembrane region" description="Helical" evidence="2">
    <location>
        <begin position="323"/>
        <end position="343"/>
    </location>
</feature>
<feature type="transmembrane region" description="Helical" evidence="2">
    <location>
        <begin position="185"/>
        <end position="207"/>
    </location>
</feature>
<accession>A0AAU0PW61</accession>
<evidence type="ECO:0000256" key="2">
    <source>
        <dbReference type="SAM" id="Phobius"/>
    </source>
</evidence>
<feature type="transmembrane region" description="Helical" evidence="2">
    <location>
        <begin position="32"/>
        <end position="56"/>
    </location>
</feature>
<dbReference type="PANTHER" id="PTHR36840">
    <property type="entry name" value="BLL5714 PROTEIN"/>
    <property type="match status" value="1"/>
</dbReference>
<dbReference type="KEGG" id="cpsk:Q0N40_08275"/>
<evidence type="ECO:0000313" key="4">
    <source>
        <dbReference type="Proteomes" id="UP001174314"/>
    </source>
</evidence>
<organism evidence="3 4">
    <name type="scientific">Corynebacterium pseudokroppenstedtii</name>
    <dbReference type="NCBI Taxonomy" id="2804917"/>
    <lineage>
        <taxon>Bacteria</taxon>
        <taxon>Bacillati</taxon>
        <taxon>Actinomycetota</taxon>
        <taxon>Actinomycetes</taxon>
        <taxon>Mycobacteriales</taxon>
        <taxon>Corynebacteriaceae</taxon>
        <taxon>Corynebacterium</taxon>
    </lineage>
</organism>
<feature type="transmembrane region" description="Helical" evidence="2">
    <location>
        <begin position="291"/>
        <end position="311"/>
    </location>
</feature>
<feature type="transmembrane region" description="Helical" evidence="2">
    <location>
        <begin position="219"/>
        <end position="239"/>
    </location>
</feature>
<dbReference type="RefSeq" id="WP_236883105.1">
    <property type="nucleotide sequence ID" value="NZ_CP137757.1"/>
</dbReference>
<dbReference type="InterPro" id="IPR010640">
    <property type="entry name" value="Low_temperature_requirement_A"/>
</dbReference>
<feature type="transmembrane region" description="Helical" evidence="2">
    <location>
        <begin position="355"/>
        <end position="388"/>
    </location>
</feature>
<keyword evidence="2" id="KW-1133">Transmembrane helix</keyword>
<name>A0AAU0PW61_9CORY</name>
<feature type="transmembrane region" description="Helical" evidence="2">
    <location>
        <begin position="251"/>
        <end position="270"/>
    </location>
</feature>